<name>A0A409WYJ1_9AGAR</name>
<keyword evidence="3" id="KW-1185">Reference proteome</keyword>
<proteinExistence type="predicted"/>
<feature type="region of interest" description="Disordered" evidence="1">
    <location>
        <begin position="242"/>
        <end position="273"/>
    </location>
</feature>
<protein>
    <submittedName>
        <fullName evidence="2">Uncharacterized protein</fullName>
    </submittedName>
</protein>
<accession>A0A409WYJ1</accession>
<sequence length="273" mass="30161">MSFFQNAANAKLDRCTFNSICGDLNDMSVNNYYINVDRTDSKLLRKILPWLISSGDCLVEESGTNYPSYQDCDSIAFYDHASSPDNMVDFKEGSHYCMTPATETMDSEGSTYFALSFPIYYSTRLISYVDANIINSSSAVEDAFSNLSTPLLRLNAEAPTFVPSRHISVPRYLDPEAPVFIPRTRLSLHTLKQNTREFLPRTVVASGSSPCLNPNAPLYTFARASSSSPSLATNRVSARGLNPTASAFTPSRKKKSMTQYTNPTCAGHERMAA</sequence>
<evidence type="ECO:0000313" key="2">
    <source>
        <dbReference type="EMBL" id="PPQ83585.1"/>
    </source>
</evidence>
<gene>
    <name evidence="2" type="ORF">CVT26_001095</name>
</gene>
<evidence type="ECO:0000313" key="3">
    <source>
        <dbReference type="Proteomes" id="UP000284706"/>
    </source>
</evidence>
<dbReference type="OrthoDB" id="10657033at2759"/>
<organism evidence="2 3">
    <name type="scientific">Gymnopilus dilepis</name>
    <dbReference type="NCBI Taxonomy" id="231916"/>
    <lineage>
        <taxon>Eukaryota</taxon>
        <taxon>Fungi</taxon>
        <taxon>Dikarya</taxon>
        <taxon>Basidiomycota</taxon>
        <taxon>Agaricomycotina</taxon>
        <taxon>Agaricomycetes</taxon>
        <taxon>Agaricomycetidae</taxon>
        <taxon>Agaricales</taxon>
        <taxon>Agaricineae</taxon>
        <taxon>Hymenogastraceae</taxon>
        <taxon>Gymnopilus</taxon>
    </lineage>
</organism>
<comment type="caution">
    <text evidence="2">The sequence shown here is derived from an EMBL/GenBank/DDBJ whole genome shotgun (WGS) entry which is preliminary data.</text>
</comment>
<dbReference type="EMBL" id="NHYE01004602">
    <property type="protein sequence ID" value="PPQ83585.1"/>
    <property type="molecule type" value="Genomic_DNA"/>
</dbReference>
<dbReference type="InParanoid" id="A0A409WYJ1"/>
<reference evidence="2 3" key="1">
    <citation type="journal article" date="2018" name="Evol. Lett.">
        <title>Horizontal gene cluster transfer increased hallucinogenic mushroom diversity.</title>
        <authorList>
            <person name="Reynolds H.T."/>
            <person name="Vijayakumar V."/>
            <person name="Gluck-Thaler E."/>
            <person name="Korotkin H.B."/>
            <person name="Matheny P.B."/>
            <person name="Slot J.C."/>
        </authorList>
    </citation>
    <scope>NUCLEOTIDE SEQUENCE [LARGE SCALE GENOMIC DNA]</scope>
    <source>
        <strain evidence="2 3">SRW20</strain>
    </source>
</reference>
<dbReference type="AlphaFoldDB" id="A0A409WYJ1"/>
<dbReference type="Proteomes" id="UP000284706">
    <property type="component" value="Unassembled WGS sequence"/>
</dbReference>
<evidence type="ECO:0000256" key="1">
    <source>
        <dbReference type="SAM" id="MobiDB-lite"/>
    </source>
</evidence>